<dbReference type="OrthoDB" id="5363540at2"/>
<evidence type="ECO:0000313" key="6">
    <source>
        <dbReference type="Proteomes" id="UP000031130"/>
    </source>
</evidence>
<dbReference type="Proteomes" id="UP000031130">
    <property type="component" value="Chromosome"/>
</dbReference>
<evidence type="ECO:0000256" key="1">
    <source>
        <dbReference type="SAM" id="Coils"/>
    </source>
</evidence>
<feature type="chain" id="PRO_5002037762" evidence="3">
    <location>
        <begin position="25"/>
        <end position="1135"/>
    </location>
</feature>
<name>A0A0A8HUY0_CAMLA</name>
<feature type="region of interest" description="Disordered" evidence="2">
    <location>
        <begin position="1056"/>
        <end position="1078"/>
    </location>
</feature>
<reference evidence="5 6" key="1">
    <citation type="journal article" date="2014" name="Genome Biol. Evol.">
        <title>Comparative Genomics of the Campylobacter lari Group.</title>
        <authorList>
            <person name="Miller W.G."/>
            <person name="Yee E."/>
            <person name="Chapman M.H."/>
            <person name="Smith T.P."/>
            <person name="Bono J.L."/>
            <person name="Huynh S."/>
            <person name="Parker C.T."/>
            <person name="Vandamme P."/>
            <person name="Luong K."/>
            <person name="Korlach J."/>
        </authorList>
    </citation>
    <scope>NUCLEOTIDE SEQUENCE [LARGE SCALE GENOMIC DNA]</scope>
    <source>
        <strain evidence="6">RM3659</strain>
    </source>
</reference>
<organism evidence="5 6">
    <name type="scientific">Campylobacter lari NCTC 11845</name>
    <dbReference type="NCBI Taxonomy" id="1388749"/>
    <lineage>
        <taxon>Bacteria</taxon>
        <taxon>Pseudomonadati</taxon>
        <taxon>Campylobacterota</taxon>
        <taxon>Epsilonproteobacteria</taxon>
        <taxon>Campylobacterales</taxon>
        <taxon>Campylobacteraceae</taxon>
        <taxon>Campylobacter</taxon>
    </lineage>
</organism>
<evidence type="ECO:0000256" key="3">
    <source>
        <dbReference type="SAM" id="SignalP"/>
    </source>
</evidence>
<dbReference type="EMBL" id="CP007775">
    <property type="protein sequence ID" value="AJD01627.1"/>
    <property type="molecule type" value="Genomic_DNA"/>
</dbReference>
<dbReference type="Pfam" id="PF05860">
    <property type="entry name" value="TPS"/>
    <property type="match status" value="1"/>
</dbReference>
<dbReference type="NCBIfam" id="TIGR01901">
    <property type="entry name" value="adhes_NPXG"/>
    <property type="match status" value="1"/>
</dbReference>
<feature type="coiled-coil region" evidence="1">
    <location>
        <begin position="993"/>
        <end position="1020"/>
    </location>
</feature>
<keyword evidence="1" id="KW-0175">Coiled coil</keyword>
<dbReference type="InterPro" id="IPR012334">
    <property type="entry name" value="Pectin_lyas_fold"/>
</dbReference>
<keyword evidence="3" id="KW-0732">Signal</keyword>
<dbReference type="HOGENOM" id="CLU_004068_0_0_7"/>
<dbReference type="SUPFAM" id="SSF51126">
    <property type="entry name" value="Pectin lyase-like"/>
    <property type="match status" value="1"/>
</dbReference>
<accession>A0A0A8HUY0</accession>
<dbReference type="SMART" id="SM00912">
    <property type="entry name" value="Haemagg_act"/>
    <property type="match status" value="1"/>
</dbReference>
<evidence type="ECO:0000256" key="2">
    <source>
        <dbReference type="SAM" id="MobiDB-lite"/>
    </source>
</evidence>
<proteinExistence type="predicted"/>
<dbReference type="KEGG" id="cln:UPTC3659_0779"/>
<feature type="signal peptide" evidence="3">
    <location>
        <begin position="1"/>
        <end position="24"/>
    </location>
</feature>
<dbReference type="InterPro" id="IPR011050">
    <property type="entry name" value="Pectin_lyase_fold/virulence"/>
</dbReference>
<dbReference type="AlphaFoldDB" id="A0A0A8HUY0"/>
<feature type="domain" description="Filamentous haemagglutinin FhaB/tRNA nuclease CdiA-like TPS" evidence="4">
    <location>
        <begin position="27"/>
        <end position="140"/>
    </location>
</feature>
<evidence type="ECO:0000259" key="4">
    <source>
        <dbReference type="SMART" id="SM00912"/>
    </source>
</evidence>
<gene>
    <name evidence="5" type="ORF">UPTC3659_0779</name>
</gene>
<dbReference type="Gene3D" id="2.160.20.110">
    <property type="match status" value="1"/>
</dbReference>
<dbReference type="Gene3D" id="2.160.20.10">
    <property type="entry name" value="Single-stranded right-handed beta-helix, Pectin lyase-like"/>
    <property type="match status" value="1"/>
</dbReference>
<sequence>MKKLANHIILSGVTVSMLFSPLMAIDPNKLPSGGKFTHGTSGSININGNNMDIMGNGKNSVIQWGGGFSIGNKAQVNFIGNDQNYLNIAHGTNKSTIEGVLNAGGNNVFLINPNGVIITKTGTINANRFVASTSSMSDGDMWKFAKSTQVQGAAFSPVFKPNPKGGNVINMGGEINAASVVLQGNKVVSNAYTDYDKNLGEHSKQISANEITLQGNEVYVDVSSINGNKLGKLNIKGSNGNNFKGSMYLNASGYYYNPNSFKVFDKYTNTNNNFKVYKYVGIGSDVDWWHFAKGWNENKDGFKANASEYRLTNDIDFKASSGKNYANYCIGDLGCTNMIVGTTGAFTKTFDGQGYTLSNINIDINVNDRIQQDVGLFGRVNEATIKNIDVDYMGGGINAQYTTSGYYNSDINVGGFIGSIQNSSVENISLKNISEITATSIFTSKKPTINVGGFIGSAEKAKFYNIRLDGNKMMKILNKIETDNTGTPNGYVGGFIASADEGTEFKNIYVENIESIKSESKGILDAGGFIGNAYDVLFESIHIANIGDINGRSSGGFIGSAAGVKTENIKIEKIGKISGSYSAGGFAGELSGGEYNKISIKGIKTIESPSSGGFAGIKDSDHDSIIVKNVHIQNIDNINAKMNTTGAYAGGFIGQITSVSGKNDTGTFENITIDGIKNIYVEGNSNFTYAGGLIGYVYTNFNANYNFSNVNLFFDSSMRVTGKNHGVGKIIGKSTSTKLNFNNSNFYYIVDNFAGSRSENYSGLALQQYVKINEQEKYNEFKTKDQTTKPNVGTYESNQKVSLELPDVEKIKSEIAILEKNDQKDDLFEETIKKEIIEDITEKYYFVDIKTLEELIKAYDKLNSNSTKEERIDFIKNHLLVSKSEQEAKEVVESLDFLLAYKTNGLENAEKNGILKDEATKSANKRIQDNVKKTLSYEQNLIVDFLKNEENGLKWLVGSTNNLLEDLKDTQAALKEAILKYNAYVDLINANKAERDDAKLEALREKIDQLTVESEKLGKQIDEKQIILSQWQDKSKKDSNEHFVILGKFDYGQLIKPDLNEPNGEGGKDPDIKPDIPSAPDDLEFEQTASLNLIGDKAIEEEEEKEIGETDGEQRLITCIVSDNFKTMNPCAVGH</sequence>
<dbReference type="RefSeq" id="WP_039625918.1">
    <property type="nucleotide sequence ID" value="NZ_CP007775.1"/>
</dbReference>
<protein>
    <submittedName>
        <fullName evidence="5">Hemagglutinin domain-containing protein</fullName>
    </submittedName>
</protein>
<dbReference type="InterPro" id="IPR008638">
    <property type="entry name" value="FhaB/CdiA-like_TPS"/>
</dbReference>
<evidence type="ECO:0000313" key="5">
    <source>
        <dbReference type="EMBL" id="AJD01627.1"/>
    </source>
</evidence>